<feature type="domain" description="AMP-binding enzyme C-terminal" evidence="2">
    <location>
        <begin position="327"/>
        <end position="402"/>
    </location>
</feature>
<evidence type="ECO:0000313" key="3">
    <source>
        <dbReference type="EMBL" id="MBZ2208792.1"/>
    </source>
</evidence>
<dbReference type="InterPro" id="IPR050237">
    <property type="entry name" value="ATP-dep_AMP-bd_enzyme"/>
</dbReference>
<dbReference type="PANTHER" id="PTHR43767">
    <property type="entry name" value="LONG-CHAIN-FATTY-ACID--COA LIGASE"/>
    <property type="match status" value="1"/>
</dbReference>
<dbReference type="InterPro" id="IPR045851">
    <property type="entry name" value="AMP-bd_C_sf"/>
</dbReference>
<dbReference type="EMBL" id="JAFBIL020000006">
    <property type="protein sequence ID" value="MBZ2208792.1"/>
    <property type="molecule type" value="Genomic_DNA"/>
</dbReference>
<evidence type="ECO:0000259" key="1">
    <source>
        <dbReference type="Pfam" id="PF00501"/>
    </source>
</evidence>
<evidence type="ECO:0000313" key="4">
    <source>
        <dbReference type="Proteomes" id="UP000809349"/>
    </source>
</evidence>
<reference evidence="3 4" key="1">
    <citation type="submission" date="2021-08" db="EMBL/GenBank/DDBJ databases">
        <title>Massilia sp. R798.</title>
        <authorList>
            <person name="Baek J.H."/>
            <person name="Jung H.S."/>
            <person name="Kim K.R."/>
            <person name="Jeon C.O."/>
        </authorList>
    </citation>
    <scope>NUCLEOTIDE SEQUENCE [LARGE SCALE GENOMIC DNA]</scope>
    <source>
        <strain evidence="3 4">R798</strain>
    </source>
</reference>
<organism evidence="3 4">
    <name type="scientific">Massilia soli</name>
    <dbReference type="NCBI Taxonomy" id="2792854"/>
    <lineage>
        <taxon>Bacteria</taxon>
        <taxon>Pseudomonadati</taxon>
        <taxon>Pseudomonadota</taxon>
        <taxon>Betaproteobacteria</taxon>
        <taxon>Burkholderiales</taxon>
        <taxon>Oxalobacteraceae</taxon>
        <taxon>Telluria group</taxon>
        <taxon>Massilia</taxon>
    </lineage>
</organism>
<dbReference type="Pfam" id="PF00501">
    <property type="entry name" value="AMP-binding"/>
    <property type="match status" value="1"/>
</dbReference>
<name>A0ABS7SS63_9BURK</name>
<proteinExistence type="predicted"/>
<dbReference type="Pfam" id="PF13193">
    <property type="entry name" value="AMP-binding_C"/>
    <property type="match status" value="1"/>
</dbReference>
<feature type="domain" description="AMP-dependent synthetase/ligase" evidence="1">
    <location>
        <begin position="113"/>
        <end position="256"/>
    </location>
</feature>
<accession>A0ABS7SS63</accession>
<comment type="caution">
    <text evidence="3">The sequence shown here is derived from an EMBL/GenBank/DDBJ whole genome shotgun (WGS) entry which is preliminary data.</text>
</comment>
<dbReference type="InterPro" id="IPR042099">
    <property type="entry name" value="ANL_N_sf"/>
</dbReference>
<dbReference type="PANTHER" id="PTHR43767:SF1">
    <property type="entry name" value="NONRIBOSOMAL PEPTIDE SYNTHASE PES1 (EUROFUNG)-RELATED"/>
    <property type="match status" value="1"/>
</dbReference>
<dbReference type="RefSeq" id="WP_223469267.1">
    <property type="nucleotide sequence ID" value="NZ_JAFBIL020000006.1"/>
</dbReference>
<dbReference type="SUPFAM" id="SSF56801">
    <property type="entry name" value="Acetyl-CoA synthetase-like"/>
    <property type="match status" value="1"/>
</dbReference>
<protein>
    <submittedName>
        <fullName evidence="3">AMP-binding protein</fullName>
    </submittedName>
</protein>
<dbReference type="Gene3D" id="3.40.50.12780">
    <property type="entry name" value="N-terminal domain of ligase-like"/>
    <property type="match status" value="1"/>
</dbReference>
<sequence>MQPVTSINGAVPRWWDDGAAVRFVADLVAAELARLRPGTALPALPWPRSCDLARDLGVDSLERMALASALSAALQLHRAGAGDALAAGQTIGAWADAASAGLALHSHEITFRTSGSAGQPKPCPHTLASLWAEVGELAALLPGHARILCAVPCHHIYGFLFSILLPRALGLHPDAVRDVRAASPGMLAREARAGDLVVAYPDYWRAALAAGPFAPGVTGVTSTAPCPPGLAQDLEAHGLARLLQVYGSSETGGVGWRDSHAQPFTALPYWRRDPDDAAVLLRSGAGAGSYPLQDVLAWQGERQFLPAGRIDQAVQVGGINVFPERVAQVLRAHPAVAAASVRLMRSDEGSRLKAFVVPHAGAQSPQLLGAELRQWAAARLSGPELPAAIAIGAELPRSASGKLADWIIDAA</sequence>
<keyword evidence="4" id="KW-1185">Reference proteome</keyword>
<dbReference type="Proteomes" id="UP000809349">
    <property type="component" value="Unassembled WGS sequence"/>
</dbReference>
<dbReference type="Gene3D" id="3.30.300.30">
    <property type="match status" value="1"/>
</dbReference>
<dbReference type="InterPro" id="IPR000873">
    <property type="entry name" value="AMP-dep_synth/lig_dom"/>
</dbReference>
<dbReference type="InterPro" id="IPR025110">
    <property type="entry name" value="AMP-bd_C"/>
</dbReference>
<evidence type="ECO:0000259" key="2">
    <source>
        <dbReference type="Pfam" id="PF13193"/>
    </source>
</evidence>
<gene>
    <name evidence="3" type="ORF">I4X03_016110</name>
</gene>